<evidence type="ECO:0000259" key="1">
    <source>
        <dbReference type="Pfam" id="PF00009"/>
    </source>
</evidence>
<dbReference type="SUPFAM" id="SSF52540">
    <property type="entry name" value="P-loop containing nucleoside triphosphate hydrolases"/>
    <property type="match status" value="1"/>
</dbReference>
<dbReference type="Gene3D" id="3.40.50.300">
    <property type="entry name" value="P-loop containing nucleotide triphosphate hydrolases"/>
    <property type="match status" value="1"/>
</dbReference>
<organism evidence="2 3">
    <name type="scientific">Malurus cyaneus samueli</name>
    <dbReference type="NCBI Taxonomy" id="2593467"/>
    <lineage>
        <taxon>Eukaryota</taxon>
        <taxon>Metazoa</taxon>
        <taxon>Chordata</taxon>
        <taxon>Craniata</taxon>
        <taxon>Vertebrata</taxon>
        <taxon>Euteleostomi</taxon>
        <taxon>Archelosauria</taxon>
        <taxon>Archosauria</taxon>
        <taxon>Dinosauria</taxon>
        <taxon>Saurischia</taxon>
        <taxon>Theropoda</taxon>
        <taxon>Coelurosauria</taxon>
        <taxon>Aves</taxon>
        <taxon>Neognathae</taxon>
        <taxon>Neoaves</taxon>
        <taxon>Telluraves</taxon>
        <taxon>Australaves</taxon>
        <taxon>Passeriformes</taxon>
        <taxon>Meliphagoidea</taxon>
        <taxon>Maluridae</taxon>
        <taxon>Malurus</taxon>
    </lineage>
</organism>
<feature type="domain" description="Tr-type G" evidence="1">
    <location>
        <begin position="19"/>
        <end position="100"/>
    </location>
</feature>
<dbReference type="PANTHER" id="PTHR43721">
    <property type="entry name" value="ELONGATION FACTOR TU-RELATED"/>
    <property type="match status" value="1"/>
</dbReference>
<dbReference type="GO" id="GO:0003924">
    <property type="term" value="F:GTPase activity"/>
    <property type="evidence" value="ECO:0007669"/>
    <property type="project" value="InterPro"/>
</dbReference>
<keyword evidence="3" id="KW-1185">Reference proteome</keyword>
<dbReference type="AlphaFoldDB" id="A0A8C5T3G1"/>
<dbReference type="GO" id="GO:0003746">
    <property type="term" value="F:translation elongation factor activity"/>
    <property type="evidence" value="ECO:0007669"/>
    <property type="project" value="TreeGrafter"/>
</dbReference>
<proteinExistence type="predicted"/>
<evidence type="ECO:0000313" key="3">
    <source>
        <dbReference type="Proteomes" id="UP000694560"/>
    </source>
</evidence>
<dbReference type="Pfam" id="PF00009">
    <property type="entry name" value="GTP_EFTU"/>
    <property type="match status" value="1"/>
</dbReference>
<reference evidence="2" key="2">
    <citation type="submission" date="2025-09" db="UniProtKB">
        <authorList>
            <consortium name="Ensembl"/>
        </authorList>
    </citation>
    <scope>IDENTIFICATION</scope>
</reference>
<dbReference type="Proteomes" id="UP000694560">
    <property type="component" value="Unplaced"/>
</dbReference>
<dbReference type="Ensembl" id="ENSMCST00000001657.1">
    <property type="protein sequence ID" value="ENSMCSP00000001616.1"/>
    <property type="gene ID" value="ENSMCSG00000001215.1"/>
</dbReference>
<name>A0A8C5T3G1_9PASS</name>
<reference evidence="2" key="1">
    <citation type="submission" date="2025-08" db="UniProtKB">
        <authorList>
            <consortium name="Ensembl"/>
        </authorList>
    </citation>
    <scope>IDENTIFICATION</scope>
</reference>
<dbReference type="InterPro" id="IPR050055">
    <property type="entry name" value="EF-Tu_GTPase"/>
</dbReference>
<accession>A0A8C5T3G1</accession>
<dbReference type="InterPro" id="IPR027417">
    <property type="entry name" value="P-loop_NTPase"/>
</dbReference>
<dbReference type="OrthoDB" id="2067at2759"/>
<evidence type="ECO:0000313" key="2">
    <source>
        <dbReference type="Ensembl" id="ENSMCSP00000001616.1"/>
    </source>
</evidence>
<dbReference type="InterPro" id="IPR000795">
    <property type="entry name" value="T_Tr_GTP-bd_dom"/>
</dbReference>
<sequence>MRLFNQTWSPQFQLHRDILGVLGHIDSGKTALARALSTTGSTAAFDRAPQSRARGITLDLGFSCLRTALPPQLGPGPGELQFTLVDCPGHASLIRTIIGGKGVRHSFLPEAPNLSGVSFLMKGTWENLEISFNHFWFSVTLALIWGD</sequence>
<dbReference type="PANTHER" id="PTHR43721:SF11">
    <property type="entry name" value="SELENOCYSTEINE-SPECIFIC ELONGATION FACTOR"/>
    <property type="match status" value="1"/>
</dbReference>
<dbReference type="GO" id="GO:0001514">
    <property type="term" value="P:selenocysteine incorporation"/>
    <property type="evidence" value="ECO:0007669"/>
    <property type="project" value="TreeGrafter"/>
</dbReference>
<dbReference type="GO" id="GO:0005525">
    <property type="term" value="F:GTP binding"/>
    <property type="evidence" value="ECO:0007669"/>
    <property type="project" value="InterPro"/>
</dbReference>
<protein>
    <recommendedName>
        <fullName evidence="1">Tr-type G domain-containing protein</fullName>
    </recommendedName>
</protein>